<evidence type="ECO:0000313" key="1">
    <source>
        <dbReference type="EMBL" id="RCI11362.1"/>
    </source>
</evidence>
<comment type="caution">
    <text evidence="1">The sequence shown here is derived from an EMBL/GenBank/DDBJ whole genome shotgun (WGS) entry which is preliminary data.</text>
</comment>
<dbReference type="Proteomes" id="UP000253664">
    <property type="component" value="Unassembled WGS sequence"/>
</dbReference>
<gene>
    <name evidence="1" type="ORF">L249_7666</name>
</gene>
<accession>A0A367LAT9</accession>
<organism evidence="1 2">
    <name type="scientific">Ophiocordyceps polyrhachis-furcata BCC 54312</name>
    <dbReference type="NCBI Taxonomy" id="1330021"/>
    <lineage>
        <taxon>Eukaryota</taxon>
        <taxon>Fungi</taxon>
        <taxon>Dikarya</taxon>
        <taxon>Ascomycota</taxon>
        <taxon>Pezizomycotina</taxon>
        <taxon>Sordariomycetes</taxon>
        <taxon>Hypocreomycetidae</taxon>
        <taxon>Hypocreales</taxon>
        <taxon>Ophiocordycipitaceae</taxon>
        <taxon>Ophiocordyceps</taxon>
    </lineage>
</organism>
<proteinExistence type="predicted"/>
<protein>
    <submittedName>
        <fullName evidence="1">Uncharacterized protein</fullName>
    </submittedName>
</protein>
<name>A0A367LAT9_9HYPO</name>
<dbReference type="EMBL" id="LKCN02000010">
    <property type="protein sequence ID" value="RCI11362.1"/>
    <property type="molecule type" value="Genomic_DNA"/>
</dbReference>
<evidence type="ECO:0000313" key="2">
    <source>
        <dbReference type="Proteomes" id="UP000253664"/>
    </source>
</evidence>
<keyword evidence="2" id="KW-1185">Reference proteome</keyword>
<sequence length="302" mass="33858">MNPPYFCLGCGSVNVNAMAWCRSYDARTSIARISQASFVSEEILVIYPWFVSSSIYTNKLLRTYVRVSGVKTAQAVDYPHLPQGSIGYDIDIPSLSCDYFACPKRKSLCNACTYMTALIWKQTFSLRIQGNPQFCRRRFEYTHCLFASSQSQRGMRQADFMPRSGDDRRKFLLETITRLPSVVSMMGWLLEISSLSLYKMNESFLICKTRLFHPSVPPYTHPILLPEKSTTDMKVIFFFASAALAMAAPNAEPYNNNNVLQARGGKICIGQGDTCPKGSLQCCPGLRCIGGGSNKKCQKIRS</sequence>
<dbReference type="AlphaFoldDB" id="A0A367LAT9"/>
<reference evidence="1 2" key="1">
    <citation type="journal article" date="2015" name="BMC Genomics">
        <title>Insights from the genome of Ophiocordyceps polyrhachis-furcata to pathogenicity and host specificity in insect fungi.</title>
        <authorList>
            <person name="Wichadakul D."/>
            <person name="Kobmoo N."/>
            <person name="Ingsriswang S."/>
            <person name="Tangphatsornruang S."/>
            <person name="Chantasingh D."/>
            <person name="Luangsa-ard J.J."/>
            <person name="Eurwilaichitr L."/>
        </authorList>
    </citation>
    <scope>NUCLEOTIDE SEQUENCE [LARGE SCALE GENOMIC DNA]</scope>
    <source>
        <strain evidence="1 2">BCC 54312</strain>
    </source>
</reference>